<dbReference type="Proteomes" id="UP000054279">
    <property type="component" value="Unassembled WGS sequence"/>
</dbReference>
<dbReference type="GO" id="GO:0000724">
    <property type="term" value="P:double-strand break repair via homologous recombination"/>
    <property type="evidence" value="ECO:0007669"/>
    <property type="project" value="TreeGrafter"/>
</dbReference>
<evidence type="ECO:0000313" key="3">
    <source>
        <dbReference type="Proteomes" id="UP000054279"/>
    </source>
</evidence>
<dbReference type="PANTHER" id="PTHR13710">
    <property type="entry name" value="DNA HELICASE RECQ FAMILY MEMBER"/>
    <property type="match status" value="1"/>
</dbReference>
<evidence type="ECO:0008006" key="4">
    <source>
        <dbReference type="Google" id="ProtNLM"/>
    </source>
</evidence>
<organism evidence="2 3">
    <name type="scientific">Sphaerobolus stellatus (strain SS14)</name>
    <dbReference type="NCBI Taxonomy" id="990650"/>
    <lineage>
        <taxon>Eukaryota</taxon>
        <taxon>Fungi</taxon>
        <taxon>Dikarya</taxon>
        <taxon>Basidiomycota</taxon>
        <taxon>Agaricomycotina</taxon>
        <taxon>Agaricomycetes</taxon>
        <taxon>Phallomycetidae</taxon>
        <taxon>Geastrales</taxon>
        <taxon>Sphaerobolaceae</taxon>
        <taxon>Sphaerobolus</taxon>
    </lineage>
</organism>
<keyword evidence="3" id="KW-1185">Reference proteome</keyword>
<dbReference type="GO" id="GO:0005694">
    <property type="term" value="C:chromosome"/>
    <property type="evidence" value="ECO:0007669"/>
    <property type="project" value="TreeGrafter"/>
</dbReference>
<protein>
    <recommendedName>
        <fullName evidence="4">Helicase ATP-binding domain-containing protein</fullName>
    </recommendedName>
</protein>
<feature type="non-terminal residue" evidence="2">
    <location>
        <position position="1"/>
    </location>
</feature>
<name>A0A0C9V9J0_SPHS4</name>
<dbReference type="EMBL" id="KN837206">
    <property type="protein sequence ID" value="KIJ33911.1"/>
    <property type="molecule type" value="Genomic_DNA"/>
</dbReference>
<dbReference type="GO" id="GO:0009378">
    <property type="term" value="F:four-way junction helicase activity"/>
    <property type="evidence" value="ECO:0007669"/>
    <property type="project" value="TreeGrafter"/>
</dbReference>
<dbReference type="SUPFAM" id="SSF52540">
    <property type="entry name" value="P-loop containing nucleoside triphosphate hydrolases"/>
    <property type="match status" value="1"/>
</dbReference>
<gene>
    <name evidence="2" type="ORF">M422DRAFT_182724</name>
</gene>
<dbReference type="Gene3D" id="3.40.50.300">
    <property type="entry name" value="P-loop containing nucleotide triphosphate hydrolases"/>
    <property type="match status" value="2"/>
</dbReference>
<dbReference type="HOGENOM" id="CLU_1369210_0_0_1"/>
<dbReference type="GO" id="GO:0043138">
    <property type="term" value="F:3'-5' DNA helicase activity"/>
    <property type="evidence" value="ECO:0007669"/>
    <property type="project" value="TreeGrafter"/>
</dbReference>
<dbReference type="InterPro" id="IPR027417">
    <property type="entry name" value="P-loop_NTPase"/>
</dbReference>
<comment type="similarity">
    <text evidence="1">Belongs to the helicase family. RecQ subfamily.</text>
</comment>
<reference evidence="2 3" key="1">
    <citation type="submission" date="2014-06" db="EMBL/GenBank/DDBJ databases">
        <title>Evolutionary Origins and Diversification of the Mycorrhizal Mutualists.</title>
        <authorList>
            <consortium name="DOE Joint Genome Institute"/>
            <consortium name="Mycorrhizal Genomics Consortium"/>
            <person name="Kohler A."/>
            <person name="Kuo A."/>
            <person name="Nagy L.G."/>
            <person name="Floudas D."/>
            <person name="Copeland A."/>
            <person name="Barry K.W."/>
            <person name="Cichocki N."/>
            <person name="Veneault-Fourrey C."/>
            <person name="LaButti K."/>
            <person name="Lindquist E.A."/>
            <person name="Lipzen A."/>
            <person name="Lundell T."/>
            <person name="Morin E."/>
            <person name="Murat C."/>
            <person name="Riley R."/>
            <person name="Ohm R."/>
            <person name="Sun H."/>
            <person name="Tunlid A."/>
            <person name="Henrissat B."/>
            <person name="Grigoriev I.V."/>
            <person name="Hibbett D.S."/>
            <person name="Martin F."/>
        </authorList>
    </citation>
    <scope>NUCLEOTIDE SEQUENCE [LARGE SCALE GENOMIC DNA]</scope>
    <source>
        <strain evidence="2 3">SS14</strain>
    </source>
</reference>
<dbReference type="AlphaFoldDB" id="A0A0C9V9J0"/>
<accession>A0A0C9V9J0</accession>
<evidence type="ECO:0000256" key="1">
    <source>
        <dbReference type="ARBA" id="ARBA00005446"/>
    </source>
</evidence>
<dbReference type="PANTHER" id="PTHR13710:SF154">
    <property type="entry name" value="RECQ HELICASE, PUTATIVE (AFU_ORTHOLOGUE AFUA_6G14720)-RELATED"/>
    <property type="match status" value="1"/>
</dbReference>
<sequence>GEFQVGFISLEMVKNKEFDTRVTQEAAFKKRILCVCYDEAHTILEWGSSFRPDYKEVGDLLQGQLDVDLPVYAVSATLSSHLIKDLHEHLCFRSSSETTSFSNAHPNIALSVHPIQHQETFGDLQQIKPILVYFNGRIEAEKMADFLIVHLPEGVSCSIVAFYHSQVGDKHKKEIIDGFEKGKIRAIMVTEALGMVSLHN</sequence>
<dbReference type="OrthoDB" id="10261556at2759"/>
<proteinExistence type="inferred from homology"/>
<evidence type="ECO:0000313" key="2">
    <source>
        <dbReference type="EMBL" id="KIJ33911.1"/>
    </source>
</evidence>
<dbReference type="GO" id="GO:0005737">
    <property type="term" value="C:cytoplasm"/>
    <property type="evidence" value="ECO:0007669"/>
    <property type="project" value="TreeGrafter"/>
</dbReference>